<dbReference type="KEGG" id="gak:X907_1337"/>
<dbReference type="OrthoDB" id="9764248at2"/>
<dbReference type="Gene3D" id="1.10.630.10">
    <property type="entry name" value="Cytochrome P450"/>
    <property type="match status" value="1"/>
</dbReference>
<organism evidence="10 11">
    <name type="scientific">Glycocaulis alkaliphilus</name>
    <dbReference type="NCBI Taxonomy" id="1434191"/>
    <lineage>
        <taxon>Bacteria</taxon>
        <taxon>Pseudomonadati</taxon>
        <taxon>Pseudomonadota</taxon>
        <taxon>Alphaproteobacteria</taxon>
        <taxon>Maricaulales</taxon>
        <taxon>Maricaulaceae</taxon>
        <taxon>Glycocaulis</taxon>
    </lineage>
</organism>
<comment type="cofactor">
    <cofactor evidence="7">
        <name>heme</name>
        <dbReference type="ChEBI" id="CHEBI:30413"/>
    </cofactor>
</comment>
<dbReference type="SUPFAM" id="SSF48264">
    <property type="entry name" value="Cytochrome P450"/>
    <property type="match status" value="1"/>
</dbReference>
<feature type="compositionally biased region" description="Basic and acidic residues" evidence="9">
    <location>
        <begin position="1"/>
        <end position="11"/>
    </location>
</feature>
<gene>
    <name evidence="10" type="ORF">X907_1337</name>
</gene>
<evidence type="ECO:0000256" key="1">
    <source>
        <dbReference type="ARBA" id="ARBA00010617"/>
    </source>
</evidence>
<evidence type="ECO:0000256" key="5">
    <source>
        <dbReference type="ARBA" id="ARBA00023004"/>
    </source>
</evidence>
<sequence length="462" mass="51633">MEKPMPAKGDADMTDSFQPARVTPLEQPTNLLKTGMLMRENPLSILPALLFEKTILTGPYLGRSVHHVSGPAEMKSVLQDNFEDWCKSPLIQRMLRPVLGDAILTAHGENWRRQRMTLQPAFLKRRLDPFAPIMAEAALMAVERLKHPQTPEIMSVMSDATFAVIERVLFSDVEGFDRGEVRRAIEVLLEEIGQMRLSDLAPVPEWMPRMMTRRAVQARKVFRKAVEGQIARRRAAADPGSDLLGLLLTVRDEETGEGLSDTDIRDSVMTFVAAGHETTGIALTWALYLLANQPQAQARLREEAKAVLGDGPATAEHVSQLYFTRQVLEEAMRLYPPAPMVARRAVRATEICGRPVRKGDVALLAFYCLHRHTTLWDNPDSFDPDRWLRDRRPTDRYQFLAFGGGPRACIGMGFAMMEATIMLATLVRELAFSPPADARPVELAMQVTLRPAGGLHLIVKPA</sequence>
<dbReference type="PANTHER" id="PTHR24291:SF50">
    <property type="entry name" value="BIFUNCTIONAL ALBAFLAVENONE MONOOXYGENASE_TERPENE SYNTHASE"/>
    <property type="match status" value="1"/>
</dbReference>
<dbReference type="GO" id="GO:0004497">
    <property type="term" value="F:monooxygenase activity"/>
    <property type="evidence" value="ECO:0007669"/>
    <property type="project" value="UniProtKB-KW"/>
</dbReference>
<dbReference type="GO" id="GO:0020037">
    <property type="term" value="F:heme binding"/>
    <property type="evidence" value="ECO:0007669"/>
    <property type="project" value="InterPro"/>
</dbReference>
<feature type="binding site" description="axial binding residue" evidence="7">
    <location>
        <position position="409"/>
    </location>
    <ligand>
        <name>heme</name>
        <dbReference type="ChEBI" id="CHEBI:30413"/>
    </ligand>
    <ligandPart>
        <name>Fe</name>
        <dbReference type="ChEBI" id="CHEBI:18248"/>
    </ligandPart>
</feature>
<evidence type="ECO:0000256" key="2">
    <source>
        <dbReference type="ARBA" id="ARBA00022617"/>
    </source>
</evidence>
<reference evidence="10 11" key="1">
    <citation type="submission" date="2016-12" db="EMBL/GenBank/DDBJ databases">
        <title>The genome of dimorphic prosthecate Glycocaulis alkaliphilus 6b-8t, isolated from crude oil dictates its adaptability in petroleum environments.</title>
        <authorList>
            <person name="Wu X.-L."/>
            <person name="Geng S."/>
        </authorList>
    </citation>
    <scope>NUCLEOTIDE SEQUENCE [LARGE SCALE GENOMIC DNA]</scope>
    <source>
        <strain evidence="10 11">6B-8</strain>
    </source>
</reference>
<evidence type="ECO:0000256" key="4">
    <source>
        <dbReference type="ARBA" id="ARBA00023002"/>
    </source>
</evidence>
<keyword evidence="3 7" id="KW-0479">Metal-binding</keyword>
<evidence type="ECO:0000313" key="11">
    <source>
        <dbReference type="Proteomes" id="UP000286954"/>
    </source>
</evidence>
<protein>
    <submittedName>
        <fullName evidence="10">Cytochrome P450</fullName>
    </submittedName>
</protein>
<dbReference type="Proteomes" id="UP000286954">
    <property type="component" value="Chromosome"/>
</dbReference>
<name>A0A3T0E9D9_9PROT</name>
<keyword evidence="4 8" id="KW-0560">Oxidoreductase</keyword>
<keyword evidence="5 7" id="KW-0408">Iron</keyword>
<dbReference type="PRINTS" id="PR00385">
    <property type="entry name" value="P450"/>
</dbReference>
<dbReference type="GO" id="GO:0016705">
    <property type="term" value="F:oxidoreductase activity, acting on paired donors, with incorporation or reduction of molecular oxygen"/>
    <property type="evidence" value="ECO:0007669"/>
    <property type="project" value="InterPro"/>
</dbReference>
<evidence type="ECO:0000256" key="3">
    <source>
        <dbReference type="ARBA" id="ARBA00022723"/>
    </source>
</evidence>
<dbReference type="PROSITE" id="PS00086">
    <property type="entry name" value="CYTOCHROME_P450"/>
    <property type="match status" value="1"/>
</dbReference>
<evidence type="ECO:0000256" key="8">
    <source>
        <dbReference type="RuleBase" id="RU000461"/>
    </source>
</evidence>
<evidence type="ECO:0000256" key="6">
    <source>
        <dbReference type="ARBA" id="ARBA00023033"/>
    </source>
</evidence>
<dbReference type="InterPro" id="IPR002401">
    <property type="entry name" value="Cyt_P450_E_grp-I"/>
</dbReference>
<proteinExistence type="inferred from homology"/>
<keyword evidence="6 8" id="KW-0503">Monooxygenase</keyword>
<dbReference type="EMBL" id="CP018911">
    <property type="protein sequence ID" value="AZU03870.1"/>
    <property type="molecule type" value="Genomic_DNA"/>
</dbReference>
<dbReference type="PANTHER" id="PTHR24291">
    <property type="entry name" value="CYTOCHROME P450 FAMILY 4"/>
    <property type="match status" value="1"/>
</dbReference>
<evidence type="ECO:0000256" key="7">
    <source>
        <dbReference type="PIRSR" id="PIRSR602401-1"/>
    </source>
</evidence>
<keyword evidence="2 7" id="KW-0349">Heme</keyword>
<dbReference type="GO" id="GO:0005506">
    <property type="term" value="F:iron ion binding"/>
    <property type="evidence" value="ECO:0007669"/>
    <property type="project" value="InterPro"/>
</dbReference>
<dbReference type="InterPro" id="IPR036396">
    <property type="entry name" value="Cyt_P450_sf"/>
</dbReference>
<dbReference type="Pfam" id="PF00067">
    <property type="entry name" value="p450"/>
    <property type="match status" value="1"/>
</dbReference>
<dbReference type="InterPro" id="IPR017972">
    <property type="entry name" value="Cyt_P450_CS"/>
</dbReference>
<dbReference type="InterPro" id="IPR050196">
    <property type="entry name" value="Cytochrome_P450_Monoox"/>
</dbReference>
<comment type="similarity">
    <text evidence="1 8">Belongs to the cytochrome P450 family.</text>
</comment>
<feature type="region of interest" description="Disordered" evidence="9">
    <location>
        <begin position="1"/>
        <end position="25"/>
    </location>
</feature>
<dbReference type="InterPro" id="IPR001128">
    <property type="entry name" value="Cyt_P450"/>
</dbReference>
<keyword evidence="11" id="KW-1185">Reference proteome</keyword>
<accession>A0A3T0E9D9</accession>
<evidence type="ECO:0000313" key="10">
    <source>
        <dbReference type="EMBL" id="AZU03870.1"/>
    </source>
</evidence>
<dbReference type="PRINTS" id="PR00463">
    <property type="entry name" value="EP450I"/>
</dbReference>
<evidence type="ECO:0000256" key="9">
    <source>
        <dbReference type="SAM" id="MobiDB-lite"/>
    </source>
</evidence>
<dbReference type="AlphaFoldDB" id="A0A3T0E9D9"/>